<dbReference type="Proteomes" id="UP000006757">
    <property type="component" value="Unassembled WGS sequence"/>
</dbReference>
<evidence type="ECO:0000313" key="3">
    <source>
        <dbReference type="Proteomes" id="UP000006757"/>
    </source>
</evidence>
<sequence>MHPAQRTRHIGLNRCEQPLLSLITPLASSERRCLVDTAYSRPLCLTATSTRQDDRMSGNHHLQDLKATYTAYEPYLDSSSSGTSSSASSRSVSSLSVAEQEKLIAALKGLHVRTHDALLALCCALDIEGRRTDPDAKVQALMVQAWSGLNRTKKLRFWRRNPLCAFPSSLETVLGGVAWSVGGDMRGSFLQCVFALCASPDLENSGGVALTTSSFALMWRTIDGLQLECNRHWAEWLEGRRVSLIDLLENDDFWDSAPFRWQNSHSEVNRLLAFVDARHCPFQPTRMHRRPTAARPKPPKTAPSPLSEKSDSALVKRMSVFSALPRVDYDACDTHAPAHVDKTLVKRIKTVLPSGECEAYVDLGMPDPRVIAAAFANLTVEFRHWA</sequence>
<keyword evidence="3" id="KW-1185">Reference proteome</keyword>
<proteinExistence type="predicted"/>
<protein>
    <submittedName>
        <fullName evidence="2">Uncharacterized protein</fullName>
    </submittedName>
</protein>
<organism evidence="2 3">
    <name type="scientific">Trichosporon asahii var. asahii (strain CBS 8904)</name>
    <name type="common">Yeast</name>
    <dbReference type="NCBI Taxonomy" id="1220162"/>
    <lineage>
        <taxon>Eukaryota</taxon>
        <taxon>Fungi</taxon>
        <taxon>Dikarya</taxon>
        <taxon>Basidiomycota</taxon>
        <taxon>Agaricomycotina</taxon>
        <taxon>Tremellomycetes</taxon>
        <taxon>Trichosporonales</taxon>
        <taxon>Trichosporonaceae</taxon>
        <taxon>Trichosporon</taxon>
    </lineage>
</organism>
<comment type="caution">
    <text evidence="2">The sequence shown here is derived from an EMBL/GenBank/DDBJ whole genome shotgun (WGS) entry which is preliminary data.</text>
</comment>
<dbReference type="InParanoid" id="K1WTQ1"/>
<feature type="region of interest" description="Disordered" evidence="1">
    <location>
        <begin position="285"/>
        <end position="310"/>
    </location>
</feature>
<reference evidence="2 3" key="1">
    <citation type="journal article" date="2012" name="Eukaryot. Cell">
        <title>Genome sequence of the Trichosporon asahii environmental strain CBS 8904.</title>
        <authorList>
            <person name="Yang R.Y."/>
            <person name="Li H.T."/>
            <person name="Zhu H."/>
            <person name="Zhou G.P."/>
            <person name="Wang M."/>
            <person name="Wang L."/>
        </authorList>
    </citation>
    <scope>NUCLEOTIDE SEQUENCE [LARGE SCALE GENOMIC DNA]</scope>
    <source>
        <strain evidence="2 3">CBS 8904</strain>
    </source>
</reference>
<dbReference type="AlphaFoldDB" id="K1WTQ1"/>
<evidence type="ECO:0000256" key="1">
    <source>
        <dbReference type="SAM" id="MobiDB-lite"/>
    </source>
</evidence>
<accession>K1WTQ1</accession>
<gene>
    <name evidence="2" type="ORF">A1Q2_01483</name>
</gene>
<name>K1WTQ1_TRIAC</name>
<dbReference type="EMBL" id="AMBO01000229">
    <property type="protein sequence ID" value="EKD04264.1"/>
    <property type="molecule type" value="Genomic_DNA"/>
</dbReference>
<dbReference type="HOGENOM" id="CLU_839888_0_0_1"/>
<evidence type="ECO:0000313" key="2">
    <source>
        <dbReference type="EMBL" id="EKD04264.1"/>
    </source>
</evidence>